<dbReference type="InterPro" id="IPR029035">
    <property type="entry name" value="DHS-like_NAD/FAD-binding_dom"/>
</dbReference>
<dbReference type="AlphaFoldDB" id="A0A084SNT7"/>
<dbReference type="EMBL" id="JPMI01000222">
    <property type="protein sequence ID" value="KFA90122.1"/>
    <property type="molecule type" value="Genomic_DNA"/>
</dbReference>
<organism evidence="1 2">
    <name type="scientific">Archangium violaceum Cb vi76</name>
    <dbReference type="NCBI Taxonomy" id="1406225"/>
    <lineage>
        <taxon>Bacteria</taxon>
        <taxon>Pseudomonadati</taxon>
        <taxon>Myxococcota</taxon>
        <taxon>Myxococcia</taxon>
        <taxon>Myxococcales</taxon>
        <taxon>Cystobacterineae</taxon>
        <taxon>Archangiaceae</taxon>
        <taxon>Archangium</taxon>
    </lineage>
</organism>
<dbReference type="Pfam" id="PF13289">
    <property type="entry name" value="SIR2_2"/>
    <property type="match status" value="1"/>
</dbReference>
<accession>A0A084SNT7</accession>
<comment type="caution">
    <text evidence="1">The sequence shown here is derived from an EMBL/GenBank/DDBJ whole genome shotgun (WGS) entry which is preliminary data.</text>
</comment>
<dbReference type="RefSeq" id="WP_043403399.1">
    <property type="nucleotide sequence ID" value="NZ_JPMI01000222.1"/>
</dbReference>
<sequence length="278" mass="31424">MTTLTLSEAAPLLKKEFREGRLIPFLGAGFSKPLKLPDGSQLIASLAKTLGFEPELFDMHGRFEQLAEFFELSGPTRFKELVYTMTRGFDSAEAEALRKTSPMHLALAALPWRTIYTTNYDRHVEGAFEDAGKQVSVLASFADFQGPRVRDVCEVVKFHGTLTQPETIVLTESSYFRRMALEAPPDQRLRADLLSNSFLFIGYSFSDTNIRYIWYRMNQLREQSQMGVKHSQARRCFFATHGAGLVQPDILEQWNIDVIQLDPTDKSASVAKLLESIA</sequence>
<evidence type="ECO:0000313" key="2">
    <source>
        <dbReference type="Proteomes" id="UP000028547"/>
    </source>
</evidence>
<name>A0A084SNT7_9BACT</name>
<proteinExistence type="predicted"/>
<dbReference type="SUPFAM" id="SSF52467">
    <property type="entry name" value="DHS-like NAD/FAD-binding domain"/>
    <property type="match status" value="1"/>
</dbReference>
<gene>
    <name evidence="1" type="ORF">Q664_30560</name>
</gene>
<protein>
    <submittedName>
        <fullName evidence="1">Uncharacterized protein</fullName>
    </submittedName>
</protein>
<dbReference type="Proteomes" id="UP000028547">
    <property type="component" value="Unassembled WGS sequence"/>
</dbReference>
<reference evidence="1 2" key="1">
    <citation type="submission" date="2014-07" db="EMBL/GenBank/DDBJ databases">
        <title>Draft Genome Sequence of Gephyronic Acid Producer, Cystobacter violaceus Strain Cb vi76.</title>
        <authorList>
            <person name="Stevens D.C."/>
            <person name="Young J."/>
            <person name="Carmichael R."/>
            <person name="Tan J."/>
            <person name="Taylor R.E."/>
        </authorList>
    </citation>
    <scope>NUCLEOTIDE SEQUENCE [LARGE SCALE GENOMIC DNA]</scope>
    <source>
        <strain evidence="1 2">Cb vi76</strain>
    </source>
</reference>
<evidence type="ECO:0000313" key="1">
    <source>
        <dbReference type="EMBL" id="KFA90122.1"/>
    </source>
</evidence>